<evidence type="ECO:0000256" key="6">
    <source>
        <dbReference type="RuleBase" id="RU003877"/>
    </source>
</evidence>
<comment type="similarity">
    <text evidence="1 5 6">Belongs to the universal ribosomal protein uL13 family.</text>
</comment>
<dbReference type="GO" id="GO:0017148">
    <property type="term" value="P:negative regulation of translation"/>
    <property type="evidence" value="ECO:0007669"/>
    <property type="project" value="TreeGrafter"/>
</dbReference>
<dbReference type="InterPro" id="IPR036899">
    <property type="entry name" value="Ribosomal_uL13_sf"/>
</dbReference>
<dbReference type="GO" id="GO:0006412">
    <property type="term" value="P:translation"/>
    <property type="evidence" value="ECO:0007669"/>
    <property type="project" value="UniProtKB-UniRule"/>
</dbReference>
<dbReference type="GO" id="GO:0003735">
    <property type="term" value="F:structural constituent of ribosome"/>
    <property type="evidence" value="ECO:0007669"/>
    <property type="project" value="InterPro"/>
</dbReference>
<name>A0A2U1E620_9FIRM</name>
<dbReference type="PANTHER" id="PTHR11545:SF2">
    <property type="entry name" value="LARGE RIBOSOMAL SUBUNIT PROTEIN UL13M"/>
    <property type="match status" value="1"/>
</dbReference>
<dbReference type="InterPro" id="IPR023563">
    <property type="entry name" value="Ribosomal_uL13_CS"/>
</dbReference>
<sequence>MKSFMAKPQEIERKWLVIDADGLVLGRLATEVATILRGKNKPIYTPHVDTGDYVIVINADKMKLTGKKLDQKKYYWHTGYPGGLKSVDYRTMMANTPEKALMIAVKGMLPKNSLGRQMLKKLRVYSGTEHGHEAQKPEVYEIKGGNR</sequence>
<dbReference type="RefSeq" id="WP_116479758.1">
    <property type="nucleotide sequence ID" value="NZ_QEKV01000002.1"/>
</dbReference>
<dbReference type="AlphaFoldDB" id="A0A2U1E620"/>
<dbReference type="GO" id="GO:0022625">
    <property type="term" value="C:cytosolic large ribosomal subunit"/>
    <property type="evidence" value="ECO:0007669"/>
    <property type="project" value="TreeGrafter"/>
</dbReference>
<proteinExistence type="inferred from homology"/>
<keyword evidence="2 5" id="KW-0689">Ribosomal protein</keyword>
<dbReference type="EMBL" id="QEKV01000002">
    <property type="protein sequence ID" value="PVY95302.1"/>
    <property type="molecule type" value="Genomic_DNA"/>
</dbReference>
<accession>A0A2U1E620</accession>
<evidence type="ECO:0000256" key="7">
    <source>
        <dbReference type="RuleBase" id="RU003878"/>
    </source>
</evidence>
<dbReference type="PIRSF" id="PIRSF002181">
    <property type="entry name" value="Ribosomal_L13"/>
    <property type="match status" value="1"/>
</dbReference>
<dbReference type="Proteomes" id="UP000245793">
    <property type="component" value="Unassembled WGS sequence"/>
</dbReference>
<evidence type="ECO:0000256" key="5">
    <source>
        <dbReference type="HAMAP-Rule" id="MF_01366"/>
    </source>
</evidence>
<evidence type="ECO:0000256" key="2">
    <source>
        <dbReference type="ARBA" id="ARBA00022980"/>
    </source>
</evidence>
<reference evidence="8 9" key="1">
    <citation type="submission" date="2018-04" db="EMBL/GenBank/DDBJ databases">
        <title>Genomic Encyclopedia of Type Strains, Phase IV (KMG-IV): sequencing the most valuable type-strain genomes for metagenomic binning, comparative biology and taxonomic classification.</title>
        <authorList>
            <person name="Goeker M."/>
        </authorList>
    </citation>
    <scope>NUCLEOTIDE SEQUENCE [LARGE SCALE GENOMIC DNA]</scope>
    <source>
        <strain evidence="8 9">DSM 20705</strain>
    </source>
</reference>
<dbReference type="NCBIfam" id="TIGR01066">
    <property type="entry name" value="rplM_bact"/>
    <property type="match status" value="1"/>
</dbReference>
<gene>
    <name evidence="5 7" type="primary">rplM</name>
    <name evidence="8" type="ORF">C7381_102191</name>
</gene>
<evidence type="ECO:0000313" key="9">
    <source>
        <dbReference type="Proteomes" id="UP000245793"/>
    </source>
</evidence>
<dbReference type="HAMAP" id="MF_01366">
    <property type="entry name" value="Ribosomal_uL13"/>
    <property type="match status" value="1"/>
</dbReference>
<dbReference type="InterPro" id="IPR005822">
    <property type="entry name" value="Ribosomal_uL13"/>
</dbReference>
<protein>
    <recommendedName>
        <fullName evidence="4 5">Large ribosomal subunit protein uL13</fullName>
    </recommendedName>
</protein>
<dbReference type="PANTHER" id="PTHR11545">
    <property type="entry name" value="RIBOSOMAL PROTEIN L13"/>
    <property type="match status" value="1"/>
</dbReference>
<dbReference type="CDD" id="cd00392">
    <property type="entry name" value="Ribosomal_L13"/>
    <property type="match status" value="1"/>
</dbReference>
<evidence type="ECO:0000256" key="4">
    <source>
        <dbReference type="ARBA" id="ARBA00035201"/>
    </source>
</evidence>
<dbReference type="Gene3D" id="3.90.1180.10">
    <property type="entry name" value="Ribosomal protein L13"/>
    <property type="match status" value="1"/>
</dbReference>
<comment type="caution">
    <text evidence="8">The sequence shown here is derived from an EMBL/GenBank/DDBJ whole genome shotgun (WGS) entry which is preliminary data.</text>
</comment>
<keyword evidence="3 5" id="KW-0687">Ribonucleoprotein</keyword>
<evidence type="ECO:0000256" key="1">
    <source>
        <dbReference type="ARBA" id="ARBA00006227"/>
    </source>
</evidence>
<dbReference type="InterPro" id="IPR005823">
    <property type="entry name" value="Ribosomal_uL13_bac-type"/>
</dbReference>
<comment type="function">
    <text evidence="5 7">This protein is one of the early assembly proteins of the 50S ribosomal subunit, although it is not seen to bind rRNA by itself. It is important during the early stages of 50S assembly.</text>
</comment>
<evidence type="ECO:0000256" key="3">
    <source>
        <dbReference type="ARBA" id="ARBA00023274"/>
    </source>
</evidence>
<dbReference type="GO" id="GO:0003729">
    <property type="term" value="F:mRNA binding"/>
    <property type="evidence" value="ECO:0007669"/>
    <property type="project" value="TreeGrafter"/>
</dbReference>
<dbReference type="PROSITE" id="PS00783">
    <property type="entry name" value="RIBOSOMAL_L13"/>
    <property type="match status" value="1"/>
</dbReference>
<keyword evidence="9" id="KW-1185">Reference proteome</keyword>
<dbReference type="SUPFAM" id="SSF52161">
    <property type="entry name" value="Ribosomal protein L13"/>
    <property type="match status" value="1"/>
</dbReference>
<organism evidence="8 9">
    <name type="scientific">Ezakiella coagulans</name>
    <dbReference type="NCBI Taxonomy" id="46507"/>
    <lineage>
        <taxon>Bacteria</taxon>
        <taxon>Bacillati</taxon>
        <taxon>Bacillota</taxon>
        <taxon>Tissierellia</taxon>
        <taxon>Ezakiella</taxon>
    </lineage>
</organism>
<dbReference type="FunFam" id="3.90.1180.10:FF:000001">
    <property type="entry name" value="50S ribosomal protein L13"/>
    <property type="match status" value="1"/>
</dbReference>
<evidence type="ECO:0000313" key="8">
    <source>
        <dbReference type="EMBL" id="PVY95302.1"/>
    </source>
</evidence>
<comment type="subunit">
    <text evidence="5">Part of the 50S ribosomal subunit.</text>
</comment>
<dbReference type="Pfam" id="PF00572">
    <property type="entry name" value="Ribosomal_L13"/>
    <property type="match status" value="1"/>
</dbReference>